<feature type="transmembrane region" description="Helical" evidence="6">
    <location>
        <begin position="12"/>
        <end position="35"/>
    </location>
</feature>
<organism evidence="7 8">
    <name type="scientific">Triplophysa rosa</name>
    <name type="common">Cave loach</name>
    <dbReference type="NCBI Taxonomy" id="992332"/>
    <lineage>
        <taxon>Eukaryota</taxon>
        <taxon>Metazoa</taxon>
        <taxon>Chordata</taxon>
        <taxon>Craniata</taxon>
        <taxon>Vertebrata</taxon>
        <taxon>Euteleostomi</taxon>
        <taxon>Actinopterygii</taxon>
        <taxon>Neopterygii</taxon>
        <taxon>Teleostei</taxon>
        <taxon>Ostariophysi</taxon>
        <taxon>Cypriniformes</taxon>
        <taxon>Nemacheilidae</taxon>
        <taxon>Triplophysa</taxon>
    </lineage>
</organism>
<evidence type="ECO:0000256" key="6">
    <source>
        <dbReference type="SAM" id="Phobius"/>
    </source>
</evidence>
<dbReference type="GO" id="GO:1990961">
    <property type="term" value="P:xenobiotic detoxification by transmembrane export across the plasma membrane"/>
    <property type="evidence" value="ECO:0007669"/>
    <property type="project" value="InterPro"/>
</dbReference>
<feature type="transmembrane region" description="Helical" evidence="6">
    <location>
        <begin position="41"/>
        <end position="64"/>
    </location>
</feature>
<feature type="transmembrane region" description="Helical" evidence="6">
    <location>
        <begin position="124"/>
        <end position="145"/>
    </location>
</feature>
<feature type="transmembrane region" description="Helical" evidence="6">
    <location>
        <begin position="165"/>
        <end position="185"/>
    </location>
</feature>
<dbReference type="GO" id="GO:0042910">
    <property type="term" value="F:xenobiotic transmembrane transporter activity"/>
    <property type="evidence" value="ECO:0007669"/>
    <property type="project" value="InterPro"/>
</dbReference>
<evidence type="ECO:0000313" key="7">
    <source>
        <dbReference type="EMBL" id="KAI7795688.1"/>
    </source>
</evidence>
<keyword evidence="5 6" id="KW-0472">Membrane</keyword>
<evidence type="ECO:0000313" key="8">
    <source>
        <dbReference type="Proteomes" id="UP001059041"/>
    </source>
</evidence>
<feature type="transmembrane region" description="Helical" evidence="6">
    <location>
        <begin position="241"/>
        <end position="258"/>
    </location>
</feature>
<accession>A0A9W7TBY8</accession>
<proteinExistence type="inferred from homology"/>
<dbReference type="AlphaFoldDB" id="A0A9W7TBY8"/>
<feature type="transmembrane region" description="Helical" evidence="6">
    <location>
        <begin position="205"/>
        <end position="229"/>
    </location>
</feature>
<comment type="similarity">
    <text evidence="2">Belongs to the multi antimicrobial extrusion (MATE) (TC 2.A.66.1) family.</text>
</comment>
<keyword evidence="4 6" id="KW-1133">Transmembrane helix</keyword>
<dbReference type="Pfam" id="PF01554">
    <property type="entry name" value="MatE"/>
    <property type="match status" value="1"/>
</dbReference>
<comment type="subcellular location">
    <subcellularLocation>
        <location evidence="1">Membrane</location>
        <topology evidence="1">Multi-pass membrane protein</topology>
    </subcellularLocation>
</comment>
<dbReference type="InterPro" id="IPR045069">
    <property type="entry name" value="MATE_euk"/>
</dbReference>
<feature type="transmembrane region" description="Helical" evidence="6">
    <location>
        <begin position="264"/>
        <end position="284"/>
    </location>
</feature>
<dbReference type="PANTHER" id="PTHR11206">
    <property type="entry name" value="MULTIDRUG RESISTANCE PROTEIN"/>
    <property type="match status" value="1"/>
</dbReference>
<evidence type="ECO:0000256" key="1">
    <source>
        <dbReference type="ARBA" id="ARBA00004141"/>
    </source>
</evidence>
<evidence type="ECO:0000256" key="2">
    <source>
        <dbReference type="ARBA" id="ARBA00010199"/>
    </source>
</evidence>
<dbReference type="EMBL" id="JAFHDT010000019">
    <property type="protein sequence ID" value="KAI7795688.1"/>
    <property type="molecule type" value="Genomic_DNA"/>
</dbReference>
<gene>
    <name evidence="7" type="ORF">IRJ41_003186</name>
</gene>
<name>A0A9W7TBY8_TRIRA</name>
<comment type="caution">
    <text evidence="7">The sequence shown here is derived from an EMBL/GenBank/DDBJ whole genome shotgun (WGS) entry which is preliminary data.</text>
</comment>
<evidence type="ECO:0000256" key="5">
    <source>
        <dbReference type="ARBA" id="ARBA00023136"/>
    </source>
</evidence>
<dbReference type="InterPro" id="IPR002528">
    <property type="entry name" value="MATE_fam"/>
</dbReference>
<evidence type="ECO:0008006" key="9">
    <source>
        <dbReference type="Google" id="ProtNLM"/>
    </source>
</evidence>
<dbReference type="GO" id="GO:0016020">
    <property type="term" value="C:membrane"/>
    <property type="evidence" value="ECO:0007669"/>
    <property type="project" value="UniProtKB-SubCell"/>
</dbReference>
<dbReference type="CDD" id="cd13132">
    <property type="entry name" value="MATE_eukaryotic"/>
    <property type="match status" value="1"/>
</dbReference>
<keyword evidence="8" id="KW-1185">Reference proteome</keyword>
<reference evidence="7" key="1">
    <citation type="submission" date="2021-02" db="EMBL/GenBank/DDBJ databases">
        <title>Comparative genomics reveals that relaxation of natural selection precedes convergent phenotypic evolution of cavefish.</title>
        <authorList>
            <person name="Peng Z."/>
        </authorList>
    </citation>
    <scope>NUCLEOTIDE SEQUENCE</scope>
    <source>
        <tissue evidence="7">Muscle</tissue>
    </source>
</reference>
<evidence type="ECO:0000256" key="4">
    <source>
        <dbReference type="ARBA" id="ARBA00022989"/>
    </source>
</evidence>
<protein>
    <recommendedName>
        <fullName evidence="9">Multidrug and toxin extrusion protein 1</fullName>
    </recommendedName>
</protein>
<dbReference type="Proteomes" id="UP001059041">
    <property type="component" value="Linkage Group LG19"/>
</dbReference>
<keyword evidence="3 6" id="KW-0812">Transmembrane</keyword>
<feature type="transmembrane region" description="Helical" evidence="6">
    <location>
        <begin position="325"/>
        <end position="343"/>
    </location>
</feature>
<dbReference type="GO" id="GO:0015297">
    <property type="term" value="F:antiporter activity"/>
    <property type="evidence" value="ECO:0007669"/>
    <property type="project" value="InterPro"/>
</dbReference>
<evidence type="ECO:0000256" key="3">
    <source>
        <dbReference type="ARBA" id="ARBA00022692"/>
    </source>
</evidence>
<sequence length="357" mass="38658">MQELYLQNQGIIWPQVIAGAVVNVLNILLNISVVWHELGLTGFAAANTISQYLLALFLLVCIHLRDLHKATWDGWSRECLQEWGVYLRLALPSMLMLCAELWTFDVGGYLPGLISEIEVGAQYVIYKLASITCMFPLGFAVAAGVRVGNALGAGNTEQAKLSAKVSVVCGLLVSCVIAAVVLATRDIIGYIFSTEKENVLRASNVLIVFGSFHLFNTTAVIAGGIVRGAGKQAIGALCNNVGYYLVGFPIGVYLMFIVNMGIMGLWIGFLICVFLQTVSFAILLGAMDWNKASQEALVRAGTEGVALVTIGEVLTSRQLVVRRELAVFFMLLIFAAGIVLNEMPTDFIRGINNTILN</sequence>